<evidence type="ECO:0000256" key="6">
    <source>
        <dbReference type="SAM" id="Phobius"/>
    </source>
</evidence>
<evidence type="ECO:0000256" key="1">
    <source>
        <dbReference type="ARBA" id="ARBA00004651"/>
    </source>
</evidence>
<accession>A0A1I6HUH6</accession>
<dbReference type="RefSeq" id="WP_092558926.1">
    <property type="nucleotide sequence ID" value="NZ_FOYZ01000001.1"/>
</dbReference>
<feature type="transmembrane region" description="Helical" evidence="6">
    <location>
        <begin position="348"/>
        <end position="369"/>
    </location>
</feature>
<reference evidence="8 9" key="1">
    <citation type="submission" date="2016-10" db="EMBL/GenBank/DDBJ databases">
        <authorList>
            <person name="de Groot N.N."/>
        </authorList>
    </citation>
    <scope>NUCLEOTIDE SEQUENCE [LARGE SCALE GENOMIC DNA]</scope>
    <source>
        <strain evidence="8 9">743A</strain>
    </source>
</reference>
<organism evidence="8 9">
    <name type="scientific">Anaeromicropila populeti</name>
    <dbReference type="NCBI Taxonomy" id="37658"/>
    <lineage>
        <taxon>Bacteria</taxon>
        <taxon>Bacillati</taxon>
        <taxon>Bacillota</taxon>
        <taxon>Clostridia</taxon>
        <taxon>Lachnospirales</taxon>
        <taxon>Lachnospiraceae</taxon>
        <taxon>Anaeromicropila</taxon>
    </lineage>
</organism>
<comment type="subcellular location">
    <subcellularLocation>
        <location evidence="1">Cell membrane</location>
        <topology evidence="1">Multi-pass membrane protein</topology>
    </subcellularLocation>
</comment>
<evidence type="ECO:0000256" key="2">
    <source>
        <dbReference type="ARBA" id="ARBA00022475"/>
    </source>
</evidence>
<dbReference type="Pfam" id="PF12698">
    <property type="entry name" value="ABC2_membrane_3"/>
    <property type="match status" value="1"/>
</dbReference>
<keyword evidence="5 6" id="KW-0472">Membrane</keyword>
<feature type="transmembrane region" description="Helical" evidence="6">
    <location>
        <begin position="324"/>
        <end position="341"/>
    </location>
</feature>
<dbReference type="Proteomes" id="UP000199659">
    <property type="component" value="Unassembled WGS sequence"/>
</dbReference>
<gene>
    <name evidence="8" type="ORF">SAMN05661086_00306</name>
</gene>
<evidence type="ECO:0000256" key="4">
    <source>
        <dbReference type="ARBA" id="ARBA00022989"/>
    </source>
</evidence>
<dbReference type="GO" id="GO:0140359">
    <property type="term" value="F:ABC-type transporter activity"/>
    <property type="evidence" value="ECO:0007669"/>
    <property type="project" value="InterPro"/>
</dbReference>
<evidence type="ECO:0000256" key="3">
    <source>
        <dbReference type="ARBA" id="ARBA00022692"/>
    </source>
</evidence>
<dbReference type="PANTHER" id="PTHR30294:SF29">
    <property type="entry name" value="MULTIDRUG ABC TRANSPORTER PERMEASE YBHS-RELATED"/>
    <property type="match status" value="1"/>
</dbReference>
<dbReference type="InterPro" id="IPR051449">
    <property type="entry name" value="ABC-2_transporter_component"/>
</dbReference>
<evidence type="ECO:0000313" key="9">
    <source>
        <dbReference type="Proteomes" id="UP000199659"/>
    </source>
</evidence>
<feature type="transmembrane region" description="Helical" evidence="6">
    <location>
        <begin position="287"/>
        <end position="312"/>
    </location>
</feature>
<dbReference type="OrthoDB" id="9768837at2"/>
<evidence type="ECO:0000313" key="8">
    <source>
        <dbReference type="EMBL" id="SFR58093.1"/>
    </source>
</evidence>
<feature type="transmembrane region" description="Helical" evidence="6">
    <location>
        <begin position="194"/>
        <end position="218"/>
    </location>
</feature>
<evidence type="ECO:0000256" key="5">
    <source>
        <dbReference type="ARBA" id="ARBA00023136"/>
    </source>
</evidence>
<dbReference type="AlphaFoldDB" id="A0A1I6HUH6"/>
<dbReference type="InterPro" id="IPR013525">
    <property type="entry name" value="ABC2_TM"/>
</dbReference>
<name>A0A1I6HUH6_9FIRM</name>
<dbReference type="GO" id="GO:0005886">
    <property type="term" value="C:plasma membrane"/>
    <property type="evidence" value="ECO:0007669"/>
    <property type="project" value="UniProtKB-SubCell"/>
</dbReference>
<keyword evidence="3 6" id="KW-0812">Transmembrane</keyword>
<feature type="domain" description="ABC-2 type transporter transmembrane" evidence="7">
    <location>
        <begin position="20"/>
        <end position="396"/>
    </location>
</feature>
<sequence>MRKFLTVLQFELVTYFKNKTYIITTVGVALLVAVLMFLPNFVDISSLLGTDDTKIESIIDTPDTDSATDIQDSRVMAIYDEASVITDESLLAALFPATSWHNASSVDEVKELVNKSEAEAGFVIHSATSFDFYVLNKSLFNNSSSQFQTILSTLLKQKYCEEHGLNVEELDSVYYAPIEVKEQVLGKDSAQNYWYCYALVILVFMIVILYGNMIAISVTSEKSNRSIEVLVTSTNPAYLLFGKVIAGCIASLLQCGIILGTTLAGYQFNAEKWNYQLDMFLNIPGSVLMTFSLFGLGGFLFFAFIYGAVGALVSKTEDVSKSSGGIQMIIMIVYFAVLFQLQNVDGIVIKVASFLPISSYSAMFVRVAMGKVAAWEVAASLILLYGSILGIGILGAKIYRMGTLRYGNPIKFTQVFKFLKQQ</sequence>
<proteinExistence type="predicted"/>
<dbReference type="STRING" id="37658.SAMN05661086_00306"/>
<feature type="transmembrane region" description="Helical" evidence="6">
    <location>
        <begin position="238"/>
        <end position="266"/>
    </location>
</feature>
<keyword evidence="2" id="KW-1003">Cell membrane</keyword>
<feature type="transmembrane region" description="Helical" evidence="6">
    <location>
        <begin position="20"/>
        <end position="38"/>
    </location>
</feature>
<dbReference type="PANTHER" id="PTHR30294">
    <property type="entry name" value="MEMBRANE COMPONENT OF ABC TRANSPORTER YHHJ-RELATED"/>
    <property type="match status" value="1"/>
</dbReference>
<protein>
    <submittedName>
        <fullName evidence="8">ABC-2 type transport system permease protein</fullName>
    </submittedName>
</protein>
<keyword evidence="4 6" id="KW-1133">Transmembrane helix</keyword>
<dbReference type="EMBL" id="FOYZ01000001">
    <property type="protein sequence ID" value="SFR58093.1"/>
    <property type="molecule type" value="Genomic_DNA"/>
</dbReference>
<feature type="transmembrane region" description="Helical" evidence="6">
    <location>
        <begin position="375"/>
        <end position="396"/>
    </location>
</feature>
<keyword evidence="9" id="KW-1185">Reference proteome</keyword>
<evidence type="ECO:0000259" key="7">
    <source>
        <dbReference type="Pfam" id="PF12698"/>
    </source>
</evidence>